<dbReference type="PROSITE" id="PS00523">
    <property type="entry name" value="SULFATASE_1"/>
    <property type="match status" value="1"/>
</dbReference>
<keyword evidence="7" id="KW-1185">Reference proteome</keyword>
<dbReference type="InterPro" id="IPR024607">
    <property type="entry name" value="Sulfatase_CS"/>
</dbReference>
<keyword evidence="2" id="KW-0479">Metal-binding</keyword>
<dbReference type="PANTHER" id="PTHR42693:SF53">
    <property type="entry name" value="ENDO-4-O-SULFATASE"/>
    <property type="match status" value="1"/>
</dbReference>
<dbReference type="InterPro" id="IPR050738">
    <property type="entry name" value="Sulfatase"/>
</dbReference>
<comment type="similarity">
    <text evidence="1">Belongs to the sulfatase family.</text>
</comment>
<dbReference type="Gene3D" id="3.40.720.10">
    <property type="entry name" value="Alkaline Phosphatase, subunit A"/>
    <property type="match status" value="1"/>
</dbReference>
<evidence type="ECO:0000259" key="5">
    <source>
        <dbReference type="Pfam" id="PF00884"/>
    </source>
</evidence>
<reference evidence="6 7" key="1">
    <citation type="submission" date="2022-01" db="EMBL/GenBank/DDBJ databases">
        <title>Flavihumibacter sp. nov., isolated from sediment of a river.</title>
        <authorList>
            <person name="Liu H."/>
        </authorList>
    </citation>
    <scope>NUCLEOTIDE SEQUENCE [LARGE SCALE GENOMIC DNA]</scope>
    <source>
        <strain evidence="6 7">RY-1</strain>
    </source>
</reference>
<comment type="caution">
    <text evidence="6">The sequence shown here is derived from an EMBL/GenBank/DDBJ whole genome shotgun (WGS) entry which is preliminary data.</text>
</comment>
<feature type="domain" description="Sulfatase N-terminal" evidence="5">
    <location>
        <begin position="34"/>
        <end position="390"/>
    </location>
</feature>
<name>A0ABS9BNE1_9BACT</name>
<evidence type="ECO:0000313" key="6">
    <source>
        <dbReference type="EMBL" id="MCF1716628.1"/>
    </source>
</evidence>
<dbReference type="SUPFAM" id="SSF53649">
    <property type="entry name" value="Alkaline phosphatase-like"/>
    <property type="match status" value="1"/>
</dbReference>
<protein>
    <submittedName>
        <fullName evidence="6">Arylsulfatase</fullName>
    </submittedName>
</protein>
<keyword evidence="3" id="KW-0378">Hydrolase</keyword>
<dbReference type="EMBL" id="JAKEVY010000005">
    <property type="protein sequence ID" value="MCF1716628.1"/>
    <property type="molecule type" value="Genomic_DNA"/>
</dbReference>
<evidence type="ECO:0000256" key="1">
    <source>
        <dbReference type="ARBA" id="ARBA00008779"/>
    </source>
</evidence>
<dbReference type="CDD" id="cd16145">
    <property type="entry name" value="ARS_like"/>
    <property type="match status" value="1"/>
</dbReference>
<gene>
    <name evidence="6" type="ORF">L0U88_18445</name>
</gene>
<keyword evidence="4" id="KW-0106">Calcium</keyword>
<dbReference type="PROSITE" id="PS51257">
    <property type="entry name" value="PROKAR_LIPOPROTEIN"/>
    <property type="match status" value="1"/>
</dbReference>
<evidence type="ECO:0000256" key="3">
    <source>
        <dbReference type="ARBA" id="ARBA00022801"/>
    </source>
</evidence>
<evidence type="ECO:0000256" key="2">
    <source>
        <dbReference type="ARBA" id="ARBA00022723"/>
    </source>
</evidence>
<dbReference type="InterPro" id="IPR017850">
    <property type="entry name" value="Alkaline_phosphatase_core_sf"/>
</dbReference>
<dbReference type="Gene3D" id="3.30.1120.10">
    <property type="match status" value="1"/>
</dbReference>
<evidence type="ECO:0000256" key="4">
    <source>
        <dbReference type="ARBA" id="ARBA00022837"/>
    </source>
</evidence>
<proteinExistence type="inferred from homology"/>
<organism evidence="6 7">
    <name type="scientific">Flavihumibacter fluminis</name>
    <dbReference type="NCBI Taxonomy" id="2909236"/>
    <lineage>
        <taxon>Bacteria</taxon>
        <taxon>Pseudomonadati</taxon>
        <taxon>Bacteroidota</taxon>
        <taxon>Chitinophagia</taxon>
        <taxon>Chitinophagales</taxon>
        <taxon>Chitinophagaceae</taxon>
        <taxon>Flavihumibacter</taxon>
    </lineage>
</organism>
<dbReference type="Proteomes" id="UP001200145">
    <property type="component" value="Unassembled WGS sequence"/>
</dbReference>
<dbReference type="PANTHER" id="PTHR42693">
    <property type="entry name" value="ARYLSULFATASE FAMILY MEMBER"/>
    <property type="match status" value="1"/>
</dbReference>
<sequence>MKLPAILIFLITLITGLISCKAPETNKATRTATPNIIYVYADDLGYGELGSYGQTKIKTPHLDRMAAEGMRFTQHYTSTPVCAPARAMLLTGLHGGHSYIRGNHELGGFADTAERGQYPLPKAAITIADVLKTKGYSTAIIGKWGLGMANTEGNPLLHGFDYSYGYLDQKQAHNYYPSHLWENGKWDTLDQPYFYVHRKLSPDSATDDAFASFIGKDYAPDKLTEKAEKFIREKKEKPFFLYLPYTIPHASLQVPEKWVNAYKGQFEEQPYFGQQGYTPSKYPLSTYAGMISYLDEQVGKIMALIKELGLEENTLICFSSDNGATFNGGVDARFFNSAAGFRGLKMDLYEGGIRMPFIARWPGKIKAGAVSDHVSVQYDLMATLADLTGVPAPPNDGISFLPTLLGNDKNQQQHEFLYFEYPEKGGQRAIRYGNWKGVKTGLKNNPAAPWQLFDLSKDPSETTDLASKHPDLLKTFDAIVARERQDSPLATWNF</sequence>
<dbReference type="Pfam" id="PF00884">
    <property type="entry name" value="Sulfatase"/>
    <property type="match status" value="1"/>
</dbReference>
<accession>A0ABS9BNE1</accession>
<evidence type="ECO:0000313" key="7">
    <source>
        <dbReference type="Proteomes" id="UP001200145"/>
    </source>
</evidence>
<dbReference type="InterPro" id="IPR000917">
    <property type="entry name" value="Sulfatase_N"/>
</dbReference>
<dbReference type="RefSeq" id="WP_234867959.1">
    <property type="nucleotide sequence ID" value="NZ_JAKEVY010000005.1"/>
</dbReference>